<dbReference type="Proteomes" id="UP001589887">
    <property type="component" value="Unassembled WGS sequence"/>
</dbReference>
<dbReference type="EMBL" id="JBHMQV010000009">
    <property type="protein sequence ID" value="MFC0847666.1"/>
    <property type="molecule type" value="Genomic_DNA"/>
</dbReference>
<feature type="active site" description="Proton donor" evidence="2">
    <location>
        <position position="42"/>
    </location>
</feature>
<accession>A0ABV6TQX5</accession>
<proteinExistence type="inferred from homology"/>
<sequence length="187" mass="20585">MRLFVAVLPPPDRLAELGAAVDELHALPGADHLRWAGRDDWHLTLAFLGEVDEGLLPDLHTRLARAAHRTPPFELRLHGGGRFGDKVLWAGVAGALDALRLLAERSDAAARRAGVSMEEHRRYHPHLTLARSRSGADLHPYVDALTPFEGTAWQTEELVLVRSRLPVSGVVGEQPRYEVVGRWGLGV</sequence>
<evidence type="ECO:0000313" key="4">
    <source>
        <dbReference type="Proteomes" id="UP001589887"/>
    </source>
</evidence>
<comment type="function">
    <text evidence="2">Hydrolyzes RNA 2',3'-cyclic phosphodiester to an RNA 2'-phosphomonoester.</text>
</comment>
<comment type="catalytic activity">
    <reaction evidence="2">
        <text>a 3'-end 2',3'-cyclophospho-ribonucleotide-RNA + H2O = a 3'-end 2'-phospho-ribonucleotide-RNA + H(+)</text>
        <dbReference type="Rhea" id="RHEA:11828"/>
        <dbReference type="Rhea" id="RHEA-COMP:10464"/>
        <dbReference type="Rhea" id="RHEA-COMP:17353"/>
        <dbReference type="ChEBI" id="CHEBI:15377"/>
        <dbReference type="ChEBI" id="CHEBI:15378"/>
        <dbReference type="ChEBI" id="CHEBI:83064"/>
        <dbReference type="ChEBI" id="CHEBI:173113"/>
        <dbReference type="EC" id="3.1.4.58"/>
    </reaction>
</comment>
<name>A0ABV6TQX5_9ACTN</name>
<dbReference type="Pfam" id="PF13563">
    <property type="entry name" value="2_5_RNA_ligase2"/>
    <property type="match status" value="1"/>
</dbReference>
<dbReference type="PANTHER" id="PTHR35561">
    <property type="entry name" value="RNA 2',3'-CYCLIC PHOSPHODIESTERASE"/>
    <property type="match status" value="1"/>
</dbReference>
<dbReference type="InterPro" id="IPR009097">
    <property type="entry name" value="Cyclic_Pdiesterase"/>
</dbReference>
<dbReference type="SUPFAM" id="SSF55144">
    <property type="entry name" value="LigT-like"/>
    <property type="match status" value="1"/>
</dbReference>
<dbReference type="Gene3D" id="3.90.1140.10">
    <property type="entry name" value="Cyclic phosphodiesterase"/>
    <property type="match status" value="1"/>
</dbReference>
<dbReference type="RefSeq" id="WP_394324315.1">
    <property type="nucleotide sequence ID" value="NZ_JBHMQV010000009.1"/>
</dbReference>
<comment type="caution">
    <text evidence="3">The sequence shown here is derived from an EMBL/GenBank/DDBJ whole genome shotgun (WGS) entry which is preliminary data.</text>
</comment>
<dbReference type="HAMAP" id="MF_01940">
    <property type="entry name" value="RNA_CPDase"/>
    <property type="match status" value="1"/>
</dbReference>
<dbReference type="EC" id="3.1.4.58" evidence="2"/>
<gene>
    <name evidence="3" type="primary">thpR</name>
    <name evidence="3" type="ORF">ACFH04_28740</name>
</gene>
<organism evidence="3 4">
    <name type="scientific">Streptomyces noboritoensis</name>
    <dbReference type="NCBI Taxonomy" id="67337"/>
    <lineage>
        <taxon>Bacteria</taxon>
        <taxon>Bacillati</taxon>
        <taxon>Actinomycetota</taxon>
        <taxon>Actinomycetes</taxon>
        <taxon>Kitasatosporales</taxon>
        <taxon>Streptomycetaceae</taxon>
        <taxon>Streptomyces</taxon>
    </lineage>
</organism>
<dbReference type="PANTHER" id="PTHR35561:SF1">
    <property type="entry name" value="RNA 2',3'-CYCLIC PHOSPHODIESTERASE"/>
    <property type="match status" value="1"/>
</dbReference>
<evidence type="ECO:0000256" key="1">
    <source>
        <dbReference type="ARBA" id="ARBA00022801"/>
    </source>
</evidence>
<dbReference type="InterPro" id="IPR004175">
    <property type="entry name" value="RNA_CPDase"/>
</dbReference>
<reference evidence="3 4" key="1">
    <citation type="submission" date="2024-09" db="EMBL/GenBank/DDBJ databases">
        <authorList>
            <person name="Sun Q."/>
            <person name="Mori K."/>
        </authorList>
    </citation>
    <scope>NUCLEOTIDE SEQUENCE [LARGE SCALE GENOMIC DNA]</scope>
    <source>
        <strain evidence="3 4">JCM 4557</strain>
    </source>
</reference>
<feature type="short sequence motif" description="HXTX 1" evidence="2">
    <location>
        <begin position="42"/>
        <end position="45"/>
    </location>
</feature>
<protein>
    <recommendedName>
        <fullName evidence="2">RNA 2',3'-cyclic phosphodiesterase</fullName>
        <shortName evidence="2">RNA 2',3'-CPDase</shortName>
        <ecNumber evidence="2">3.1.4.58</ecNumber>
    </recommendedName>
</protein>
<evidence type="ECO:0000256" key="2">
    <source>
        <dbReference type="HAMAP-Rule" id="MF_01940"/>
    </source>
</evidence>
<evidence type="ECO:0000313" key="3">
    <source>
        <dbReference type="EMBL" id="MFC0847666.1"/>
    </source>
</evidence>
<comment type="similarity">
    <text evidence="2">Belongs to the 2H phosphoesterase superfamily. ThpR family.</text>
</comment>
<feature type="active site" description="Proton acceptor" evidence="2">
    <location>
        <position position="126"/>
    </location>
</feature>
<keyword evidence="4" id="KW-1185">Reference proteome</keyword>
<dbReference type="NCBIfam" id="TIGR02258">
    <property type="entry name" value="2_5_ligase"/>
    <property type="match status" value="1"/>
</dbReference>
<feature type="short sequence motif" description="HXTX 2" evidence="2">
    <location>
        <begin position="126"/>
        <end position="129"/>
    </location>
</feature>
<keyword evidence="1 2" id="KW-0378">Hydrolase</keyword>